<reference evidence="1 2" key="1">
    <citation type="journal article" date="2008" name="Virology">
        <title>Characterization of Pseudomonas chlororaphis myovirus 201varphi2-1 via genomic sequencing, mass spectrometry, and electron microscopy.</title>
        <authorList>
            <person name="Thomas J.A."/>
            <person name="Rolando M.R."/>
            <person name="Carroll C.A."/>
            <person name="Shen P.S."/>
            <person name="Belnap D.M."/>
            <person name="Weintraub S.T."/>
            <person name="Serwer P."/>
            <person name="Hardies S.C."/>
        </authorList>
    </citation>
    <scope>NUCLEOTIDE SEQUENCE</scope>
</reference>
<evidence type="ECO:0000313" key="1">
    <source>
        <dbReference type="EMBL" id="ABY63261.1"/>
    </source>
</evidence>
<dbReference type="Proteomes" id="UP000002421">
    <property type="component" value="Segment"/>
</dbReference>
<gene>
    <name evidence="1" type="ORF">201phi2-1p438</name>
</gene>
<dbReference type="EMBL" id="EU197055">
    <property type="protein sequence ID" value="ABY63261.1"/>
    <property type="molecule type" value="Genomic_DNA"/>
</dbReference>
<keyword evidence="2" id="KW-1185">Reference proteome</keyword>
<accession>B3FJU6</accession>
<proteinExistence type="predicted"/>
<organismHost>
    <name type="scientific">Pseudomonas chlororaphis</name>
    <dbReference type="NCBI Taxonomy" id="587753"/>
</organismHost>
<evidence type="ECO:0000313" key="2">
    <source>
        <dbReference type="Proteomes" id="UP000002421"/>
    </source>
</evidence>
<dbReference type="KEGG" id="vg:6372363"/>
<name>B3FJU6_BP201</name>
<dbReference type="RefSeq" id="YP_001957157.1">
    <property type="nucleotide sequence ID" value="NC_010821.1"/>
</dbReference>
<protein>
    <submittedName>
        <fullName evidence="1">Uncharacterized protein</fullName>
    </submittedName>
</protein>
<organism evidence="1 2">
    <name type="scientific">Pseudomonas phage 201phi2-1</name>
    <name type="common">Pseudomonas chlororaphis phage 201phi2-1</name>
    <dbReference type="NCBI Taxonomy" id="198110"/>
    <lineage>
        <taxon>Viruses</taxon>
        <taxon>Duplodnaviria</taxon>
        <taxon>Heunggongvirae</taxon>
        <taxon>Uroviricota</taxon>
        <taxon>Caudoviricetes</taxon>
        <taxon>Chimalliviridae</taxon>
        <taxon>Serwervirus</taxon>
        <taxon>Serwervirus 201phi21</taxon>
    </lineage>
</organism>
<sequence>MRKVIAVVMMAFAGLVQAGINSNIEYEYQVAVPKTMVDVVVTPAMCSEYSGLAVGAKVLFDLNLSDEAIQNSMVNVAADNMGNRVVWSTFHMVLKLDTITAMRDWPNQAEFQKVRKASPNQDERLYYQKYAEQQCKANQEGKTIKVLKVVRRVAGSNTEFK</sequence>